<evidence type="ECO:0000313" key="8">
    <source>
        <dbReference type="Proteomes" id="UP001500784"/>
    </source>
</evidence>
<sequence>MSTVVTGEAVVLELRPASFAARGLSVLIDVVSQLLLLLLLFFLIGNTLDGALDPALTRALLLACIVLVIVVVPVAVETLTRGKSLGRLVMGLRIVRDDGGAVRFRQAFTRGILAVLEIYMLAGSLAFVTAVFNEKSKRLGDMLAGTYSMRERVKAPPPATVAMPEELAPWAQLADIGRLPDPLSRRVSRFLSQAQRMAPPARSSMAASLATEVSAFVSPPPPAGTFPESYLRAVVTQRRERDFARLSAQHNRTEQLGRRLHRLPFTDS</sequence>
<comment type="subcellular location">
    <subcellularLocation>
        <location evidence="1">Membrane</location>
        <topology evidence="1">Multi-pass membrane protein</topology>
    </subcellularLocation>
</comment>
<dbReference type="RefSeq" id="WP_152228700.1">
    <property type="nucleotide sequence ID" value="NZ_BAAALV010000007.1"/>
</dbReference>
<feature type="transmembrane region" description="Helical" evidence="5">
    <location>
        <begin position="112"/>
        <end position="132"/>
    </location>
</feature>
<evidence type="ECO:0000256" key="5">
    <source>
        <dbReference type="SAM" id="Phobius"/>
    </source>
</evidence>
<dbReference type="PANTHER" id="PTHR38480:SF1">
    <property type="entry name" value="SLR0254 PROTEIN"/>
    <property type="match status" value="1"/>
</dbReference>
<comment type="caution">
    <text evidence="7">The sequence shown here is derived from an EMBL/GenBank/DDBJ whole genome shotgun (WGS) entry which is preliminary data.</text>
</comment>
<protein>
    <submittedName>
        <fullName evidence="7">RDD family protein</fullName>
    </submittedName>
</protein>
<evidence type="ECO:0000259" key="6">
    <source>
        <dbReference type="Pfam" id="PF06271"/>
    </source>
</evidence>
<gene>
    <name evidence="7" type="ORF">GCM10009688_27880</name>
</gene>
<keyword evidence="8" id="KW-1185">Reference proteome</keyword>
<keyword evidence="2 5" id="KW-0812">Transmembrane</keyword>
<evidence type="ECO:0000256" key="4">
    <source>
        <dbReference type="ARBA" id="ARBA00023136"/>
    </source>
</evidence>
<name>A0ABP5AVH7_9MICC</name>
<proteinExistence type="predicted"/>
<evidence type="ECO:0000256" key="2">
    <source>
        <dbReference type="ARBA" id="ARBA00022692"/>
    </source>
</evidence>
<dbReference type="EMBL" id="BAAALV010000007">
    <property type="protein sequence ID" value="GAA1921259.1"/>
    <property type="molecule type" value="Genomic_DNA"/>
</dbReference>
<dbReference type="Pfam" id="PF06271">
    <property type="entry name" value="RDD"/>
    <property type="match status" value="1"/>
</dbReference>
<dbReference type="Proteomes" id="UP001500784">
    <property type="component" value="Unassembled WGS sequence"/>
</dbReference>
<feature type="domain" description="RDD" evidence="6">
    <location>
        <begin position="17"/>
        <end position="145"/>
    </location>
</feature>
<dbReference type="InterPro" id="IPR010432">
    <property type="entry name" value="RDD"/>
</dbReference>
<accession>A0ABP5AVH7</accession>
<feature type="transmembrane region" description="Helical" evidence="5">
    <location>
        <begin position="20"/>
        <end position="44"/>
    </location>
</feature>
<evidence type="ECO:0000313" key="7">
    <source>
        <dbReference type="EMBL" id="GAA1921259.1"/>
    </source>
</evidence>
<evidence type="ECO:0000256" key="1">
    <source>
        <dbReference type="ARBA" id="ARBA00004141"/>
    </source>
</evidence>
<dbReference type="PANTHER" id="PTHR38480">
    <property type="entry name" value="SLR0254 PROTEIN"/>
    <property type="match status" value="1"/>
</dbReference>
<evidence type="ECO:0000256" key="3">
    <source>
        <dbReference type="ARBA" id="ARBA00022989"/>
    </source>
</evidence>
<reference evidence="8" key="1">
    <citation type="journal article" date="2019" name="Int. J. Syst. Evol. Microbiol.">
        <title>The Global Catalogue of Microorganisms (GCM) 10K type strain sequencing project: providing services to taxonomists for standard genome sequencing and annotation.</title>
        <authorList>
            <consortium name="The Broad Institute Genomics Platform"/>
            <consortium name="The Broad Institute Genome Sequencing Center for Infectious Disease"/>
            <person name="Wu L."/>
            <person name="Ma J."/>
        </authorList>
    </citation>
    <scope>NUCLEOTIDE SEQUENCE [LARGE SCALE GENOMIC DNA]</scope>
    <source>
        <strain evidence="8">JCM 13316</strain>
    </source>
</reference>
<feature type="transmembrane region" description="Helical" evidence="5">
    <location>
        <begin position="56"/>
        <end position="76"/>
    </location>
</feature>
<keyword evidence="3 5" id="KW-1133">Transmembrane helix</keyword>
<keyword evidence="4 5" id="KW-0472">Membrane</keyword>
<organism evidence="7 8">
    <name type="scientific">Arthrobacter gandavensis</name>
    <dbReference type="NCBI Taxonomy" id="169960"/>
    <lineage>
        <taxon>Bacteria</taxon>
        <taxon>Bacillati</taxon>
        <taxon>Actinomycetota</taxon>
        <taxon>Actinomycetes</taxon>
        <taxon>Micrococcales</taxon>
        <taxon>Micrococcaceae</taxon>
        <taxon>Arthrobacter</taxon>
    </lineage>
</organism>